<keyword evidence="2" id="KW-0528">Neurotoxin</keyword>
<dbReference type="InterPro" id="IPR003879">
    <property type="entry name" value="Butyrophylin_SPRY"/>
</dbReference>
<evidence type="ECO:0000256" key="5">
    <source>
        <dbReference type="ARBA" id="ARBA00022833"/>
    </source>
</evidence>
<dbReference type="Gene3D" id="3.30.40.10">
    <property type="entry name" value="Zinc/RING finger domain, C3HC4 (zinc finger)"/>
    <property type="match status" value="1"/>
</dbReference>
<organism evidence="11 12">
    <name type="scientific">Podarcis muralis</name>
    <name type="common">Wall lizard</name>
    <name type="synonym">Lacerta muralis</name>
    <dbReference type="NCBI Taxonomy" id="64176"/>
    <lineage>
        <taxon>Eukaryota</taxon>
        <taxon>Metazoa</taxon>
        <taxon>Chordata</taxon>
        <taxon>Craniata</taxon>
        <taxon>Vertebrata</taxon>
        <taxon>Euteleostomi</taxon>
        <taxon>Lepidosauria</taxon>
        <taxon>Squamata</taxon>
        <taxon>Bifurcata</taxon>
        <taxon>Unidentata</taxon>
        <taxon>Episquamata</taxon>
        <taxon>Laterata</taxon>
        <taxon>Lacertibaenia</taxon>
        <taxon>Lacertidae</taxon>
        <taxon>Podarcis</taxon>
    </lineage>
</organism>
<dbReference type="SUPFAM" id="SSF57850">
    <property type="entry name" value="RING/U-box"/>
    <property type="match status" value="1"/>
</dbReference>
<evidence type="ECO:0000256" key="4">
    <source>
        <dbReference type="ARBA" id="ARBA00022771"/>
    </source>
</evidence>
<evidence type="ECO:0000256" key="3">
    <source>
        <dbReference type="ARBA" id="ARBA00022723"/>
    </source>
</evidence>
<dbReference type="Pfam" id="PF00622">
    <property type="entry name" value="SPRY"/>
    <property type="match status" value="1"/>
</dbReference>
<keyword evidence="2" id="KW-0800">Toxin</keyword>
<proteinExistence type="inferred from homology"/>
<dbReference type="SMART" id="SM00589">
    <property type="entry name" value="PRY"/>
    <property type="match status" value="1"/>
</dbReference>
<evidence type="ECO:0000256" key="7">
    <source>
        <dbReference type="PROSITE-ProRule" id="PRU00024"/>
    </source>
</evidence>
<evidence type="ECO:0000256" key="2">
    <source>
        <dbReference type="ARBA" id="ARBA00022699"/>
    </source>
</evidence>
<dbReference type="InterPro" id="IPR006574">
    <property type="entry name" value="PRY"/>
</dbReference>
<feature type="domain" description="B box-type" evidence="9">
    <location>
        <begin position="94"/>
        <end position="135"/>
    </location>
</feature>
<dbReference type="Ensembl" id="ENSPMRT00000003771.1">
    <property type="protein sequence ID" value="ENSPMRP00000003517.1"/>
    <property type="gene ID" value="ENSPMRG00000002462.1"/>
</dbReference>
<reference evidence="11 12" key="1">
    <citation type="journal article" date="2019" name="Proc. Natl. Acad. Sci. U.S.A.">
        <title>Regulatory changes in pterin and carotenoid genes underlie balanced color polymorphisms in the wall lizard.</title>
        <authorList>
            <person name="Andrade P."/>
            <person name="Pinho C."/>
            <person name="Perez I de Lanuza G."/>
            <person name="Afonso S."/>
            <person name="Brejcha J."/>
            <person name="Rubin C.J."/>
            <person name="Wallerman O."/>
            <person name="Pereira P."/>
            <person name="Sabatino S.J."/>
            <person name="Bellati A."/>
            <person name="Pellitteri-Rosa D."/>
            <person name="Bosakova Z."/>
            <person name="Bunikis I."/>
            <person name="Carretero M.A."/>
            <person name="Feiner N."/>
            <person name="Marsik P."/>
            <person name="Pauperio F."/>
            <person name="Salvi D."/>
            <person name="Soler L."/>
            <person name="While G.M."/>
            <person name="Uller T."/>
            <person name="Font E."/>
            <person name="Andersson L."/>
            <person name="Carneiro M."/>
        </authorList>
    </citation>
    <scope>NUCLEOTIDE SEQUENCE</scope>
</reference>
<dbReference type="GO" id="GO:0008270">
    <property type="term" value="F:zinc ion binding"/>
    <property type="evidence" value="ECO:0007669"/>
    <property type="project" value="UniProtKB-KW"/>
</dbReference>
<name>A0A670HWP1_PODMU</name>
<keyword evidence="12" id="KW-1185">Reference proteome</keyword>
<dbReference type="Proteomes" id="UP000472272">
    <property type="component" value="Chromosome 2"/>
</dbReference>
<dbReference type="PRINTS" id="PR01407">
    <property type="entry name" value="BUTYPHLNCDUF"/>
</dbReference>
<dbReference type="InterPro" id="IPR050143">
    <property type="entry name" value="TRIM/RBCC"/>
</dbReference>
<evidence type="ECO:0000313" key="11">
    <source>
        <dbReference type="Ensembl" id="ENSPMRP00000003517.1"/>
    </source>
</evidence>
<feature type="domain" description="B30.2/SPRY" evidence="10">
    <location>
        <begin position="169"/>
        <end position="353"/>
    </location>
</feature>
<evidence type="ECO:0000313" key="12">
    <source>
        <dbReference type="Proteomes" id="UP000472272"/>
    </source>
</evidence>
<dbReference type="PROSITE" id="PS50119">
    <property type="entry name" value="ZF_BBOX"/>
    <property type="match status" value="1"/>
</dbReference>
<dbReference type="SUPFAM" id="SSF57845">
    <property type="entry name" value="B-box zinc-binding domain"/>
    <property type="match status" value="1"/>
</dbReference>
<protein>
    <recommendedName>
        <fullName evidence="13">Zinc finger protein RFP-like</fullName>
    </recommendedName>
</protein>
<evidence type="ECO:0000256" key="6">
    <source>
        <dbReference type="ARBA" id="ARBA00034460"/>
    </source>
</evidence>
<dbReference type="InterPro" id="IPR000315">
    <property type="entry name" value="Znf_B-box"/>
</dbReference>
<sequence length="353" mass="40830">MDQSTPGTPEQETTCSICREYLTDPVTLDCGHNFCRGCITTYCKILEYQDGGATDSSCPQCRETVQQRNFRPNCQLANLVELVKKLQEGRKEDGKRGMCPRHQEPLKLFCNNDQDPICVVCDRSKEHREHSVFPMEEASQEYKVEKHHHQQTLFSKNERVVNLSLSLSQESRTTELRKREKIIRMMLNVTLYPDTAHPNLILSEDLKCVQWGDRRQDLPDNSERFDKEMFVLGRKRFTSGRHWWEVEVGGEWAEWAVSVARESVRRKGDITLNPSEGFWALQKTMVDTFGSFSDWQLSASTSPKLTVVYARSELRKIRVSLHYEEGLVEFFDGDTNNSIFAFPSVRPMGRCTL</sequence>
<dbReference type="InterPro" id="IPR013320">
    <property type="entry name" value="ConA-like_dom_sf"/>
</dbReference>
<dbReference type="OMA" id="QVITEME"/>
<evidence type="ECO:0008006" key="13">
    <source>
        <dbReference type="Google" id="ProtNLM"/>
    </source>
</evidence>
<keyword evidence="4 7" id="KW-0863">Zinc-finger</keyword>
<dbReference type="SUPFAM" id="SSF49899">
    <property type="entry name" value="Concanavalin A-like lectins/glucanases"/>
    <property type="match status" value="1"/>
</dbReference>
<dbReference type="Pfam" id="PF13765">
    <property type="entry name" value="PRY"/>
    <property type="match status" value="1"/>
</dbReference>
<comment type="similarity">
    <text evidence="1">Belongs to the ohanin/vespryn family.</text>
</comment>
<evidence type="ECO:0000256" key="1">
    <source>
        <dbReference type="ARBA" id="ARBA00009651"/>
    </source>
</evidence>
<keyword evidence="3" id="KW-0479">Metal-binding</keyword>
<evidence type="ECO:0000259" key="9">
    <source>
        <dbReference type="PROSITE" id="PS50119"/>
    </source>
</evidence>
<dbReference type="Gene3D" id="3.30.160.60">
    <property type="entry name" value="Classic Zinc Finger"/>
    <property type="match status" value="1"/>
</dbReference>
<dbReference type="SMART" id="SM00336">
    <property type="entry name" value="BBOX"/>
    <property type="match status" value="1"/>
</dbReference>
<dbReference type="Pfam" id="PF15227">
    <property type="entry name" value="zf-C3HC4_4"/>
    <property type="match status" value="1"/>
</dbReference>
<dbReference type="PROSITE" id="PS50188">
    <property type="entry name" value="B302_SPRY"/>
    <property type="match status" value="1"/>
</dbReference>
<dbReference type="CDD" id="cd19762">
    <property type="entry name" value="Bbox2_TRIM7-like"/>
    <property type="match status" value="1"/>
</dbReference>
<dbReference type="InterPro" id="IPR001870">
    <property type="entry name" value="B30.2/SPRY"/>
</dbReference>
<dbReference type="InterPro" id="IPR003877">
    <property type="entry name" value="SPRY_dom"/>
</dbReference>
<reference evidence="11" key="2">
    <citation type="submission" date="2025-08" db="UniProtKB">
        <authorList>
            <consortium name="Ensembl"/>
        </authorList>
    </citation>
    <scope>IDENTIFICATION</scope>
</reference>
<dbReference type="SMART" id="SM00184">
    <property type="entry name" value="RING"/>
    <property type="match status" value="1"/>
</dbReference>
<dbReference type="PROSITE" id="PS50089">
    <property type="entry name" value="ZF_RING_2"/>
    <property type="match status" value="1"/>
</dbReference>
<feature type="domain" description="RING-type" evidence="8">
    <location>
        <begin position="15"/>
        <end position="62"/>
    </location>
</feature>
<keyword evidence="5" id="KW-0862">Zinc</keyword>
<evidence type="ECO:0000259" key="10">
    <source>
        <dbReference type="PROSITE" id="PS50188"/>
    </source>
</evidence>
<dbReference type="InterPro" id="IPR017907">
    <property type="entry name" value="Znf_RING_CS"/>
</dbReference>
<dbReference type="AlphaFoldDB" id="A0A670HWP1"/>
<reference evidence="11" key="3">
    <citation type="submission" date="2025-09" db="UniProtKB">
        <authorList>
            <consortium name="Ensembl"/>
        </authorList>
    </citation>
    <scope>IDENTIFICATION</scope>
</reference>
<evidence type="ECO:0000259" key="8">
    <source>
        <dbReference type="PROSITE" id="PS50089"/>
    </source>
</evidence>
<dbReference type="Pfam" id="PF00643">
    <property type="entry name" value="zf-B_box"/>
    <property type="match status" value="1"/>
</dbReference>
<comment type="function">
    <text evidence="6">Neurotoxin that produces dose-dependent hypolocomotion and hyperalgesia in mice. May directly act on the central nervous system, as it is 6500-fold more potent when administered intracerebroventricularly than intraperitoneal.</text>
</comment>
<dbReference type="Gene3D" id="2.60.120.920">
    <property type="match status" value="1"/>
</dbReference>
<dbReference type="InterPro" id="IPR013083">
    <property type="entry name" value="Znf_RING/FYVE/PHD"/>
</dbReference>
<dbReference type="FunFam" id="2.60.120.920:FF:000004">
    <property type="entry name" value="Butyrophilin subfamily 1 member A1"/>
    <property type="match status" value="1"/>
</dbReference>
<dbReference type="PROSITE" id="PS00518">
    <property type="entry name" value="ZF_RING_1"/>
    <property type="match status" value="1"/>
</dbReference>
<dbReference type="InterPro" id="IPR043136">
    <property type="entry name" value="B30.2/SPRY_sf"/>
</dbReference>
<accession>A0A670HWP1</accession>
<dbReference type="InterPro" id="IPR001841">
    <property type="entry name" value="Znf_RING"/>
</dbReference>
<dbReference type="GeneTree" id="ENSGT01030000234669"/>
<dbReference type="PANTHER" id="PTHR24103">
    <property type="entry name" value="E3 UBIQUITIN-PROTEIN LIGASE TRIM"/>
    <property type="match status" value="1"/>
</dbReference>